<dbReference type="EMBL" id="CP012075">
    <property type="protein sequence ID" value="AKU69920.1"/>
    <property type="molecule type" value="Genomic_DNA"/>
</dbReference>
<evidence type="ECO:0000313" key="2">
    <source>
        <dbReference type="Proteomes" id="UP000060345"/>
    </source>
</evidence>
<accession>A0A0K1NLJ8</accession>
<name>A0A0K1NLJ8_9BACT</name>
<sequence>MRLKEKEQDTDKSKETQRVECVYDYFPFMRIFKSIPISFLAKRLVSYGMSQNCFFVTQYGIIYVNKNISFHEEKYFCSRK</sequence>
<evidence type="ECO:0000313" key="1">
    <source>
        <dbReference type="EMBL" id="AKU69920.1"/>
    </source>
</evidence>
<organism evidence="1 2">
    <name type="scientific">Prevotella fusca JCM 17724</name>
    <dbReference type="NCBI Taxonomy" id="1236517"/>
    <lineage>
        <taxon>Bacteria</taxon>
        <taxon>Pseudomonadati</taxon>
        <taxon>Bacteroidota</taxon>
        <taxon>Bacteroidia</taxon>
        <taxon>Bacteroidales</taxon>
        <taxon>Prevotellaceae</taxon>
        <taxon>Prevotella</taxon>
    </lineage>
</organism>
<proteinExistence type="predicted"/>
<gene>
    <name evidence="1" type="ORF">ADJ77_08685</name>
</gene>
<dbReference type="KEGG" id="pfus:ADJ77_08685"/>
<dbReference type="Proteomes" id="UP000060345">
    <property type="component" value="Chromosome 2"/>
</dbReference>
<reference evidence="1 2" key="1">
    <citation type="submission" date="2015-07" db="EMBL/GenBank/DDBJ databases">
        <authorList>
            <person name="Noorani M."/>
        </authorList>
    </citation>
    <scope>NUCLEOTIDE SEQUENCE [LARGE SCALE GENOMIC DNA]</scope>
    <source>
        <strain evidence="1 2">W1435</strain>
    </source>
</reference>
<dbReference type="AlphaFoldDB" id="A0A0K1NLJ8"/>
<protein>
    <submittedName>
        <fullName evidence="1">Uncharacterized protein</fullName>
    </submittedName>
</protein>